<gene>
    <name evidence="1" type="ORF">ACFP3R_01785</name>
</gene>
<dbReference type="Proteomes" id="UP001596220">
    <property type="component" value="Unassembled WGS sequence"/>
</dbReference>
<evidence type="ECO:0000313" key="2">
    <source>
        <dbReference type="Proteomes" id="UP001596220"/>
    </source>
</evidence>
<dbReference type="RefSeq" id="WP_380632048.1">
    <property type="nucleotide sequence ID" value="NZ_JBHSQO010000001.1"/>
</dbReference>
<accession>A0ABW1NX88</accession>
<protein>
    <submittedName>
        <fullName evidence="1">Uncharacterized protein</fullName>
    </submittedName>
</protein>
<organism evidence="1 2">
    <name type="scientific">Saccharothrix lopnurensis</name>
    <dbReference type="NCBI Taxonomy" id="1670621"/>
    <lineage>
        <taxon>Bacteria</taxon>
        <taxon>Bacillati</taxon>
        <taxon>Actinomycetota</taxon>
        <taxon>Actinomycetes</taxon>
        <taxon>Pseudonocardiales</taxon>
        <taxon>Pseudonocardiaceae</taxon>
        <taxon>Saccharothrix</taxon>
    </lineage>
</organism>
<dbReference type="EMBL" id="JBHSQO010000001">
    <property type="protein sequence ID" value="MFC6087994.1"/>
    <property type="molecule type" value="Genomic_DNA"/>
</dbReference>
<keyword evidence="2" id="KW-1185">Reference proteome</keyword>
<comment type="caution">
    <text evidence="1">The sequence shown here is derived from an EMBL/GenBank/DDBJ whole genome shotgun (WGS) entry which is preliminary data.</text>
</comment>
<proteinExistence type="predicted"/>
<evidence type="ECO:0000313" key="1">
    <source>
        <dbReference type="EMBL" id="MFC6087994.1"/>
    </source>
</evidence>
<sequence>MDQAILEPAELDTLIADLEERISEVRLVTPTEPMAFSQDQCSVLACSLIAFCDDGDGDGAF</sequence>
<name>A0ABW1NX88_9PSEU</name>
<reference evidence="2" key="1">
    <citation type="journal article" date="2019" name="Int. J. Syst. Evol. Microbiol.">
        <title>The Global Catalogue of Microorganisms (GCM) 10K type strain sequencing project: providing services to taxonomists for standard genome sequencing and annotation.</title>
        <authorList>
            <consortium name="The Broad Institute Genomics Platform"/>
            <consortium name="The Broad Institute Genome Sequencing Center for Infectious Disease"/>
            <person name="Wu L."/>
            <person name="Ma J."/>
        </authorList>
    </citation>
    <scope>NUCLEOTIDE SEQUENCE [LARGE SCALE GENOMIC DNA]</scope>
    <source>
        <strain evidence="2">CGMCC 4.7246</strain>
    </source>
</reference>